<dbReference type="PANTHER" id="PTHR43102">
    <property type="entry name" value="SLR1143 PROTEIN"/>
    <property type="match status" value="1"/>
</dbReference>
<evidence type="ECO:0000313" key="4">
    <source>
        <dbReference type="Proteomes" id="UP000219612"/>
    </source>
</evidence>
<evidence type="ECO:0000256" key="1">
    <source>
        <dbReference type="SAM" id="MobiDB-lite"/>
    </source>
</evidence>
<dbReference type="InterPro" id="IPR003018">
    <property type="entry name" value="GAF"/>
</dbReference>
<dbReference type="SUPFAM" id="SSF55781">
    <property type="entry name" value="GAF domain-like"/>
    <property type="match status" value="1"/>
</dbReference>
<dbReference type="Proteomes" id="UP000219612">
    <property type="component" value="Unassembled WGS sequence"/>
</dbReference>
<feature type="compositionally biased region" description="Basic and acidic residues" evidence="1">
    <location>
        <begin position="151"/>
        <end position="168"/>
    </location>
</feature>
<organism evidence="3 4">
    <name type="scientific">Paractinoplanes atraurantiacus</name>
    <dbReference type="NCBI Taxonomy" id="1036182"/>
    <lineage>
        <taxon>Bacteria</taxon>
        <taxon>Bacillati</taxon>
        <taxon>Actinomycetota</taxon>
        <taxon>Actinomycetes</taxon>
        <taxon>Micromonosporales</taxon>
        <taxon>Micromonosporaceae</taxon>
        <taxon>Paractinoplanes</taxon>
    </lineage>
</organism>
<accession>A0A285JCH1</accession>
<dbReference type="InterPro" id="IPR029016">
    <property type="entry name" value="GAF-like_dom_sf"/>
</dbReference>
<feature type="region of interest" description="Disordered" evidence="1">
    <location>
        <begin position="104"/>
        <end position="168"/>
    </location>
</feature>
<dbReference type="PANTHER" id="PTHR43102:SF2">
    <property type="entry name" value="GAF DOMAIN-CONTAINING PROTEIN"/>
    <property type="match status" value="1"/>
</dbReference>
<evidence type="ECO:0000259" key="2">
    <source>
        <dbReference type="Pfam" id="PF01590"/>
    </source>
</evidence>
<proteinExistence type="predicted"/>
<gene>
    <name evidence="3" type="ORF">SAMN05421748_11855</name>
</gene>
<dbReference type="Gene3D" id="3.30.450.40">
    <property type="match status" value="1"/>
</dbReference>
<dbReference type="Pfam" id="PF01590">
    <property type="entry name" value="GAF"/>
    <property type="match status" value="1"/>
</dbReference>
<feature type="domain" description="GAF" evidence="2">
    <location>
        <begin position="14"/>
        <end position="97"/>
    </location>
</feature>
<sequence length="168" mass="17811">MLQAPCAGISLILNDAGILLATHGVQGWLAEAGGMPAEWAPCAQVVRQNAPLLIADTHDDPAHTANPLVTITGVRSYAGVPLHSDGQPVGPLCVLAGRVHRRADAHHRNAAARRRLAQRPAARPCGPDRPAHRSGRRATLSRVPSAGRPDAGSDPRRTDCDARRFFVT</sequence>
<dbReference type="EMBL" id="OBDY01000018">
    <property type="protein sequence ID" value="SNY57086.1"/>
    <property type="molecule type" value="Genomic_DNA"/>
</dbReference>
<dbReference type="AlphaFoldDB" id="A0A285JCH1"/>
<evidence type="ECO:0000313" key="3">
    <source>
        <dbReference type="EMBL" id="SNY57086.1"/>
    </source>
</evidence>
<name>A0A285JCH1_9ACTN</name>
<protein>
    <submittedName>
        <fullName evidence="3">GAF domain-containing protein</fullName>
    </submittedName>
</protein>
<feature type="compositionally biased region" description="Basic residues" evidence="1">
    <location>
        <begin position="104"/>
        <end position="117"/>
    </location>
</feature>
<reference evidence="3 4" key="1">
    <citation type="submission" date="2017-09" db="EMBL/GenBank/DDBJ databases">
        <authorList>
            <person name="Ehlers B."/>
            <person name="Leendertz F.H."/>
        </authorList>
    </citation>
    <scope>NUCLEOTIDE SEQUENCE [LARGE SCALE GENOMIC DNA]</scope>
    <source>
        <strain evidence="3 4">CGMCC 4.6857</strain>
    </source>
</reference>
<keyword evidence="4" id="KW-1185">Reference proteome</keyword>